<dbReference type="InterPro" id="IPR051681">
    <property type="entry name" value="Ser/Thr_Kinases-Pseudokinases"/>
</dbReference>
<feature type="compositionally biased region" description="Low complexity" evidence="5">
    <location>
        <begin position="104"/>
        <end position="122"/>
    </location>
</feature>
<dbReference type="PROSITE" id="PS00108">
    <property type="entry name" value="PROTEIN_KINASE_ST"/>
    <property type="match status" value="1"/>
</dbReference>
<dbReference type="InterPro" id="IPR008271">
    <property type="entry name" value="Ser/Thr_kinase_AS"/>
</dbReference>
<feature type="compositionally biased region" description="Polar residues" evidence="5">
    <location>
        <begin position="123"/>
        <end position="135"/>
    </location>
</feature>
<protein>
    <submittedName>
        <fullName evidence="8">Protein kinase domain-containing protein</fullName>
    </submittedName>
</protein>
<evidence type="ECO:0000256" key="2">
    <source>
        <dbReference type="ARBA" id="ARBA00022741"/>
    </source>
</evidence>
<evidence type="ECO:0000259" key="6">
    <source>
        <dbReference type="PROSITE" id="PS50011"/>
    </source>
</evidence>
<reference evidence="7" key="1">
    <citation type="journal article" date="2013" name="Genetics">
        <title>The draft genome and transcriptome of Panagrellus redivivus are shaped by the harsh demands of a free-living lifestyle.</title>
        <authorList>
            <person name="Srinivasan J."/>
            <person name="Dillman A.R."/>
            <person name="Macchietto M.G."/>
            <person name="Heikkinen L."/>
            <person name="Lakso M."/>
            <person name="Fracchia K.M."/>
            <person name="Antoshechkin I."/>
            <person name="Mortazavi A."/>
            <person name="Wong G."/>
            <person name="Sternberg P.W."/>
        </authorList>
    </citation>
    <scope>NUCLEOTIDE SEQUENCE [LARGE SCALE GENOMIC DNA]</scope>
    <source>
        <strain evidence="7">MT8872</strain>
    </source>
</reference>
<keyword evidence="7" id="KW-1185">Reference proteome</keyword>
<feature type="compositionally biased region" description="Pro residues" evidence="5">
    <location>
        <begin position="1065"/>
        <end position="1074"/>
    </location>
</feature>
<keyword evidence="3" id="KW-0418">Kinase</keyword>
<feature type="region of interest" description="Disordered" evidence="5">
    <location>
        <begin position="716"/>
        <end position="749"/>
    </location>
</feature>
<dbReference type="WBParaSite" id="Pan_g23678.t1">
    <property type="protein sequence ID" value="Pan_g23678.t1"/>
    <property type="gene ID" value="Pan_g23678"/>
</dbReference>
<feature type="compositionally biased region" description="Low complexity" evidence="5">
    <location>
        <begin position="1008"/>
        <end position="1024"/>
    </location>
</feature>
<dbReference type="PRINTS" id="PR00109">
    <property type="entry name" value="TYRKINASE"/>
</dbReference>
<dbReference type="PANTHER" id="PTHR44329">
    <property type="entry name" value="SERINE/THREONINE-PROTEIN KINASE TNNI3K-RELATED"/>
    <property type="match status" value="1"/>
</dbReference>
<dbReference type="PANTHER" id="PTHR44329:SF288">
    <property type="entry name" value="MITOGEN-ACTIVATED PROTEIN KINASE KINASE KINASE 20"/>
    <property type="match status" value="1"/>
</dbReference>
<feature type="compositionally biased region" description="Polar residues" evidence="5">
    <location>
        <begin position="1045"/>
        <end position="1063"/>
    </location>
</feature>
<dbReference type="Gene3D" id="1.10.510.10">
    <property type="entry name" value="Transferase(Phosphotransferase) domain 1"/>
    <property type="match status" value="1"/>
</dbReference>
<feature type="region of interest" description="Disordered" evidence="5">
    <location>
        <begin position="92"/>
        <end position="160"/>
    </location>
</feature>
<dbReference type="SUPFAM" id="SSF56112">
    <property type="entry name" value="Protein kinase-like (PK-like)"/>
    <property type="match status" value="1"/>
</dbReference>
<feature type="compositionally biased region" description="Low complexity" evidence="5">
    <location>
        <begin position="723"/>
        <end position="739"/>
    </location>
</feature>
<feature type="region of interest" description="Disordered" evidence="5">
    <location>
        <begin position="641"/>
        <end position="666"/>
    </location>
</feature>
<dbReference type="AlphaFoldDB" id="A0A7E4ZXR8"/>
<name>A0A7E4ZXR8_PANRE</name>
<dbReference type="GO" id="GO:0005524">
    <property type="term" value="F:ATP binding"/>
    <property type="evidence" value="ECO:0007669"/>
    <property type="project" value="UniProtKB-KW"/>
</dbReference>
<dbReference type="Gene3D" id="3.30.200.20">
    <property type="entry name" value="Phosphorylase Kinase, domain 1"/>
    <property type="match status" value="1"/>
</dbReference>
<dbReference type="GO" id="GO:0006950">
    <property type="term" value="P:response to stress"/>
    <property type="evidence" value="ECO:0007669"/>
    <property type="project" value="UniProtKB-ARBA"/>
</dbReference>
<evidence type="ECO:0000313" key="7">
    <source>
        <dbReference type="Proteomes" id="UP000492821"/>
    </source>
</evidence>
<dbReference type="SMART" id="SM00220">
    <property type="entry name" value="S_TKc"/>
    <property type="match status" value="1"/>
</dbReference>
<dbReference type="InterPro" id="IPR000719">
    <property type="entry name" value="Prot_kinase_dom"/>
</dbReference>
<evidence type="ECO:0000256" key="3">
    <source>
        <dbReference type="ARBA" id="ARBA00022777"/>
    </source>
</evidence>
<evidence type="ECO:0000256" key="5">
    <source>
        <dbReference type="SAM" id="MobiDB-lite"/>
    </source>
</evidence>
<keyword evidence="4" id="KW-0067">ATP-binding</keyword>
<dbReference type="InterPro" id="IPR011009">
    <property type="entry name" value="Kinase-like_dom_sf"/>
</dbReference>
<feature type="region of interest" description="Disordered" evidence="5">
    <location>
        <begin position="68"/>
        <end position="87"/>
    </location>
</feature>
<reference evidence="8" key="2">
    <citation type="submission" date="2020-10" db="UniProtKB">
        <authorList>
            <consortium name="WormBaseParasite"/>
        </authorList>
    </citation>
    <scope>IDENTIFICATION</scope>
</reference>
<feature type="region of interest" description="Disordered" evidence="5">
    <location>
        <begin position="785"/>
        <end position="868"/>
    </location>
</feature>
<feature type="compositionally biased region" description="Basic and acidic residues" evidence="5">
    <location>
        <begin position="576"/>
        <end position="586"/>
    </location>
</feature>
<feature type="domain" description="Protein kinase" evidence="6">
    <location>
        <begin position="238"/>
        <end position="540"/>
    </location>
</feature>
<keyword evidence="1" id="KW-0808">Transferase</keyword>
<feature type="region of interest" description="Disordered" evidence="5">
    <location>
        <begin position="992"/>
        <end position="1123"/>
    </location>
</feature>
<proteinExistence type="predicted"/>
<dbReference type="InterPro" id="IPR001245">
    <property type="entry name" value="Ser-Thr/Tyr_kinase_cat_dom"/>
</dbReference>
<sequence>MGCCIGMAGGSGGVFEDESGFEYEYMPTAKLIVNSALHARDIVMSASTATSARVPPLPLNGKAFRHRQAESTSLASQSIPYRSSSQTNVATNGNYFRNLPIPGSSSQTSASTSTTTISSGPSNYATLQSTTSTSEVRYRTPSDARQAPVTAIRSRPSASRQKDANGEYFIASAVKDFEGDENFNRGSKIYIKGTLPHDAGLVYVAMEVDGKPGTFFPAPKSCLQPIGPKAPLIDPSEITLKESIGKGSFSTVYKALYKGETVAYKKLVRHGEKGFEDACREAEHLNAMDHHNIVKVVGVCKQVEQGSGNLRIIRGALVMEYCAGGQLVDLIMGHDFHPPLRVLISWALQIANALWYMHSHQTIPICHGDVKPHNVLIVEQPCKCNDQLSCANDSSKCRMCGLCRADHLTLKMTDFGLTRNMNDDTKTSGSSAVPGTAPYVSPEMVNLEILPASDVWSFGVVLWQMLTKSAPYAELKDHKDYLLYAIATQNISLQITDDCPKELEDILKACWQFKAEDRPTMEQVIEMLEAARTHDDSQFFMKCDPIALEQLIKTITVMQKQWVKNPEPKSHHRAKADKTKVKKSTEKLTIGPPENFQHKFAIQYSGNGYHIHEKDSSEVHSPFNTLQKKKNTISFHKSTPELSFTAPSEDTTPSGQHTLERTKAVRRRQPLHLREESIVTETLFSKGFKKTSLGIPTDGGNEPHYDETTIEVVAEKDVPSAIRTTPRPSHSRSPSSNSNFYVHPSGEPTAQTAYDTATIRSNTSDSSSSSVPWTTKLRKIIQPYKKEKHHNSKNSVVIGGSSFDDSDASPKAHLVKNPNGEGASSRFQKNENRVTQRHRGRSVGPDSMTTTPTSGATTPSTPHLRTGSFIDPDQVIAFPKSPNASTSPVIAQSVPQLVTEFPPEPEEAAPTIVVHGRSKSNDINVNSVTPTREYMDLLANKIGKLDVVNNPSYVGFGKAPIAKPESSLTPEGPTPSVTAVRNAYEKLTATVPTLPTRPPRSTEIAVAPPVTRPRTSTTPSLMSSNAPTSTASSDLPTTLAPGFKSSRSLSSGYLTLDSQASRTPSPKPPPPDPPKQADSDLPTSAAPLLQRPTTLKLHPSKPAATIQRSDAYVQIKGNTPRRN</sequence>
<dbReference type="Pfam" id="PF07714">
    <property type="entry name" value="PK_Tyr_Ser-Thr"/>
    <property type="match status" value="1"/>
</dbReference>
<dbReference type="GO" id="GO:0004674">
    <property type="term" value="F:protein serine/threonine kinase activity"/>
    <property type="evidence" value="ECO:0007669"/>
    <property type="project" value="TreeGrafter"/>
</dbReference>
<evidence type="ECO:0000313" key="8">
    <source>
        <dbReference type="WBParaSite" id="Pan_g23678.t1"/>
    </source>
</evidence>
<organism evidence="7 8">
    <name type="scientific">Panagrellus redivivus</name>
    <name type="common">Microworm</name>
    <dbReference type="NCBI Taxonomy" id="6233"/>
    <lineage>
        <taxon>Eukaryota</taxon>
        <taxon>Metazoa</taxon>
        <taxon>Ecdysozoa</taxon>
        <taxon>Nematoda</taxon>
        <taxon>Chromadorea</taxon>
        <taxon>Rhabditida</taxon>
        <taxon>Tylenchina</taxon>
        <taxon>Panagrolaimomorpha</taxon>
        <taxon>Panagrolaimoidea</taxon>
        <taxon>Panagrolaimidae</taxon>
        <taxon>Panagrellus</taxon>
    </lineage>
</organism>
<evidence type="ECO:0000256" key="1">
    <source>
        <dbReference type="ARBA" id="ARBA00022679"/>
    </source>
</evidence>
<feature type="compositionally biased region" description="Polar residues" evidence="5">
    <location>
        <begin position="1025"/>
        <end position="1036"/>
    </location>
</feature>
<dbReference type="Proteomes" id="UP000492821">
    <property type="component" value="Unassembled WGS sequence"/>
</dbReference>
<feature type="compositionally biased region" description="Low complexity" evidence="5">
    <location>
        <begin position="847"/>
        <end position="862"/>
    </location>
</feature>
<dbReference type="PROSITE" id="PS50011">
    <property type="entry name" value="PROTEIN_KINASE_DOM"/>
    <property type="match status" value="1"/>
</dbReference>
<feature type="compositionally biased region" description="Polar residues" evidence="5">
    <location>
        <begin position="641"/>
        <end position="657"/>
    </location>
</feature>
<feature type="region of interest" description="Disordered" evidence="5">
    <location>
        <begin position="565"/>
        <end position="592"/>
    </location>
</feature>
<keyword evidence="2" id="KW-0547">Nucleotide-binding</keyword>
<accession>A0A7E4ZXR8</accession>
<evidence type="ECO:0000256" key="4">
    <source>
        <dbReference type="ARBA" id="ARBA00022840"/>
    </source>
</evidence>
<feature type="compositionally biased region" description="Polar residues" evidence="5">
    <location>
        <begin position="70"/>
        <end position="87"/>
    </location>
</feature>